<proteinExistence type="predicted"/>
<dbReference type="InterPro" id="IPR027417">
    <property type="entry name" value="P-loop_NTPase"/>
</dbReference>
<dbReference type="GO" id="GO:0005524">
    <property type="term" value="F:ATP binding"/>
    <property type="evidence" value="ECO:0007669"/>
    <property type="project" value="UniProtKB-KW"/>
</dbReference>
<reference evidence="5" key="1">
    <citation type="submission" date="2022-01" db="EMBL/GenBank/DDBJ databases">
        <authorList>
            <person name="Criscuolo A."/>
        </authorList>
    </citation>
    <scope>NUCLEOTIDE SEQUENCE</scope>
    <source>
        <strain evidence="5">CIP111892</strain>
    </source>
</reference>
<keyword evidence="6" id="KW-1185">Reference proteome</keyword>
<dbReference type="Proteomes" id="UP000838324">
    <property type="component" value="Unassembled WGS sequence"/>
</dbReference>
<dbReference type="InterPro" id="IPR003593">
    <property type="entry name" value="AAA+_ATPase"/>
</dbReference>
<name>A0ABN8FZW0_9BACL</name>
<keyword evidence="3 5" id="KW-0067">ATP-binding</keyword>
<keyword evidence="2" id="KW-0547">Nucleotide-binding</keyword>
<gene>
    <name evidence="5" type="primary">btuD_2</name>
    <name evidence="5" type="ORF">PAECIP111892_01102</name>
</gene>
<dbReference type="RefSeq" id="WP_236330630.1">
    <property type="nucleotide sequence ID" value="NZ_CAKMMG010000001.1"/>
</dbReference>
<evidence type="ECO:0000256" key="3">
    <source>
        <dbReference type="ARBA" id="ARBA00022840"/>
    </source>
</evidence>
<feature type="domain" description="ABC transporter" evidence="4">
    <location>
        <begin position="9"/>
        <end position="229"/>
    </location>
</feature>
<dbReference type="EMBL" id="CAKMMG010000001">
    <property type="protein sequence ID" value="CAH1192811.1"/>
    <property type="molecule type" value="Genomic_DNA"/>
</dbReference>
<dbReference type="PANTHER" id="PTHR42939:SF1">
    <property type="entry name" value="ABC TRANSPORTER ATP-BINDING PROTEIN ALBC-RELATED"/>
    <property type="match status" value="1"/>
</dbReference>
<keyword evidence="1" id="KW-0813">Transport</keyword>
<accession>A0ABN8FZW0</accession>
<dbReference type="PANTHER" id="PTHR42939">
    <property type="entry name" value="ABC TRANSPORTER ATP-BINDING PROTEIN ALBC-RELATED"/>
    <property type="match status" value="1"/>
</dbReference>
<dbReference type="SUPFAM" id="SSF52540">
    <property type="entry name" value="P-loop containing nucleoside triphosphate hydrolases"/>
    <property type="match status" value="1"/>
</dbReference>
<dbReference type="Gene3D" id="3.40.50.300">
    <property type="entry name" value="P-loop containing nucleotide triphosphate hydrolases"/>
    <property type="match status" value="1"/>
</dbReference>
<evidence type="ECO:0000259" key="4">
    <source>
        <dbReference type="PROSITE" id="PS50893"/>
    </source>
</evidence>
<organism evidence="5 6">
    <name type="scientific">Paenibacillus auburnensis</name>
    <dbReference type="NCBI Taxonomy" id="2905649"/>
    <lineage>
        <taxon>Bacteria</taxon>
        <taxon>Bacillati</taxon>
        <taxon>Bacillota</taxon>
        <taxon>Bacilli</taxon>
        <taxon>Bacillales</taxon>
        <taxon>Paenibacillaceae</taxon>
        <taxon>Paenibacillus</taxon>
    </lineage>
</organism>
<dbReference type="SMART" id="SM00382">
    <property type="entry name" value="AAA"/>
    <property type="match status" value="1"/>
</dbReference>
<protein>
    <submittedName>
        <fullName evidence="5">Vitamin B12 import ATP-binding protein BtuD</fullName>
    </submittedName>
</protein>
<evidence type="ECO:0000256" key="2">
    <source>
        <dbReference type="ARBA" id="ARBA00022741"/>
    </source>
</evidence>
<comment type="caution">
    <text evidence="5">The sequence shown here is derived from an EMBL/GenBank/DDBJ whole genome shotgun (WGS) entry which is preliminary data.</text>
</comment>
<dbReference type="PROSITE" id="PS00211">
    <property type="entry name" value="ABC_TRANSPORTER_1"/>
    <property type="match status" value="1"/>
</dbReference>
<dbReference type="Pfam" id="PF00005">
    <property type="entry name" value="ABC_tran"/>
    <property type="match status" value="1"/>
</dbReference>
<dbReference type="InterPro" id="IPR017871">
    <property type="entry name" value="ABC_transporter-like_CS"/>
</dbReference>
<evidence type="ECO:0000256" key="1">
    <source>
        <dbReference type="ARBA" id="ARBA00022448"/>
    </source>
</evidence>
<evidence type="ECO:0000313" key="5">
    <source>
        <dbReference type="EMBL" id="CAH1192811.1"/>
    </source>
</evidence>
<evidence type="ECO:0000313" key="6">
    <source>
        <dbReference type="Proteomes" id="UP000838324"/>
    </source>
</evidence>
<dbReference type="PROSITE" id="PS50893">
    <property type="entry name" value="ABC_TRANSPORTER_2"/>
    <property type="match status" value="1"/>
</dbReference>
<sequence length="308" mass="33645">MTLQQQQLLHLSGATKLYNGHPVLNDISMTINTGTATALIGRNGSGKSTLLAILAGLLKLSSGSLLPAKPKLRISYAPEAFPGLRMSAEEYLYNMGRISGMSTALLENKIVQLLEAFQLSPFRKQAMTGYSKGMLQKVNLIQSLLGEPELLLLDEPLSGLDLPAQHTLIELLKELKHSGTALVFSVHEPLCVEALDAGVHVLQAGRTLMITDAGKLRDKPSSYILSTALSQQAHTAMTELTGYISSQYVHHRYTGEECMEWEVEIAWTDEFLRHILDMGGSVLSLEQRSGKSGLEQWMDPKQSGEATA</sequence>
<dbReference type="InterPro" id="IPR003439">
    <property type="entry name" value="ABC_transporter-like_ATP-bd"/>
</dbReference>
<dbReference type="InterPro" id="IPR051782">
    <property type="entry name" value="ABC_Transporter_VariousFunc"/>
</dbReference>